<dbReference type="FunFam" id="3.40.50.300:FF:000830">
    <property type="entry name" value="Endonuclease MutS2"/>
    <property type="match status" value="1"/>
</dbReference>
<dbReference type="Pfam" id="PF01713">
    <property type="entry name" value="Smr"/>
    <property type="match status" value="1"/>
</dbReference>
<dbReference type="GO" id="GO:0140664">
    <property type="term" value="F:ATP-dependent DNA damage sensor activity"/>
    <property type="evidence" value="ECO:0007669"/>
    <property type="project" value="InterPro"/>
</dbReference>
<keyword evidence="5 7" id="KW-0694">RNA-binding</keyword>
<keyword evidence="3 7" id="KW-0378">Hydrolase</keyword>
<dbReference type="GO" id="GO:0045910">
    <property type="term" value="P:negative regulation of DNA recombination"/>
    <property type="evidence" value="ECO:0007669"/>
    <property type="project" value="InterPro"/>
</dbReference>
<dbReference type="PANTHER" id="PTHR48466:SF2">
    <property type="entry name" value="OS10G0509000 PROTEIN"/>
    <property type="match status" value="1"/>
</dbReference>
<dbReference type="InterPro" id="IPR007696">
    <property type="entry name" value="DNA_mismatch_repair_MutS_core"/>
</dbReference>
<accession>A0A412PET6</accession>
<dbReference type="SMART" id="SM00533">
    <property type="entry name" value="MUTSd"/>
    <property type="match status" value="1"/>
</dbReference>
<dbReference type="SMART" id="SM00463">
    <property type="entry name" value="SMR"/>
    <property type="match status" value="1"/>
</dbReference>
<name>A0A412PET6_9FIRM</name>
<dbReference type="RefSeq" id="WP_118764697.1">
    <property type="nucleotide sequence ID" value="NZ_CABJCF010000002.1"/>
</dbReference>
<dbReference type="InterPro" id="IPR036063">
    <property type="entry name" value="Smr_dom_sf"/>
</dbReference>
<keyword evidence="7 10" id="KW-0255">Endonuclease</keyword>
<dbReference type="PANTHER" id="PTHR48466">
    <property type="entry name" value="OS10G0509000 PROTEIN-RELATED"/>
    <property type="match status" value="1"/>
</dbReference>
<dbReference type="Gene3D" id="3.40.50.300">
    <property type="entry name" value="P-loop containing nucleotide triphosphate hydrolases"/>
    <property type="match status" value="1"/>
</dbReference>
<evidence type="ECO:0000256" key="5">
    <source>
        <dbReference type="ARBA" id="ARBA00022884"/>
    </source>
</evidence>
<dbReference type="Gene3D" id="3.30.1370.110">
    <property type="match status" value="1"/>
</dbReference>
<dbReference type="SUPFAM" id="SSF48334">
    <property type="entry name" value="DNA repair protein MutS, domain III"/>
    <property type="match status" value="1"/>
</dbReference>
<evidence type="ECO:0000256" key="1">
    <source>
        <dbReference type="ARBA" id="ARBA00022730"/>
    </source>
</evidence>
<feature type="binding site" evidence="7">
    <location>
        <begin position="329"/>
        <end position="336"/>
    </location>
    <ligand>
        <name>ATP</name>
        <dbReference type="ChEBI" id="CHEBI:30616"/>
    </ligand>
</feature>
<evidence type="ECO:0000313" key="10">
    <source>
        <dbReference type="EMBL" id="RGT56145.1"/>
    </source>
</evidence>
<keyword evidence="1 7" id="KW-0699">rRNA-binding</keyword>
<evidence type="ECO:0000256" key="6">
    <source>
        <dbReference type="ARBA" id="ARBA00023125"/>
    </source>
</evidence>
<comment type="caution">
    <text evidence="10">The sequence shown here is derived from an EMBL/GenBank/DDBJ whole genome shotgun (WGS) entry which is preliminary data.</text>
</comment>
<dbReference type="EC" id="3.1.-.-" evidence="7"/>
<comment type="function">
    <text evidence="7">Endonuclease that is involved in the suppression of homologous recombination and thus may have a key role in the control of bacterial genetic diversity.</text>
</comment>
<dbReference type="InterPro" id="IPR005747">
    <property type="entry name" value="MutS2"/>
</dbReference>
<dbReference type="PIRSF" id="PIRSF005814">
    <property type="entry name" value="MutS_YshD"/>
    <property type="match status" value="1"/>
</dbReference>
<dbReference type="SUPFAM" id="SSF52540">
    <property type="entry name" value="P-loop containing nucleoside triphosphate hydrolases"/>
    <property type="match status" value="1"/>
</dbReference>
<dbReference type="GO" id="GO:0004519">
    <property type="term" value="F:endonuclease activity"/>
    <property type="evidence" value="ECO:0007669"/>
    <property type="project" value="UniProtKB-UniRule"/>
</dbReference>
<dbReference type="GO" id="GO:0019843">
    <property type="term" value="F:rRNA binding"/>
    <property type="evidence" value="ECO:0007669"/>
    <property type="project" value="UniProtKB-UniRule"/>
</dbReference>
<evidence type="ECO:0000259" key="9">
    <source>
        <dbReference type="PROSITE" id="PS50828"/>
    </source>
</evidence>
<evidence type="ECO:0000256" key="7">
    <source>
        <dbReference type="HAMAP-Rule" id="MF_00092"/>
    </source>
</evidence>
<gene>
    <name evidence="7" type="primary">mutS2</name>
    <name evidence="7" type="synonym">rqcU</name>
    <name evidence="10" type="ORF">DWX20_04885</name>
</gene>
<keyword evidence="2 7" id="KW-0547">Nucleotide-binding</keyword>
<sequence>MSVIGSLELNVILEQVKKQCSFSLGIEYVDTIKPSFDPLVIRREHAYMKEALAMCVHEDRLPMAQIKDLRDILLNAKKGRTLTAQELIDEMFLIQGIQGMLNYFTSMNALAHEHLNDLYDTLIVHEKIAKEIGDCLNQYGEVMDKASPELKSIRSNLSRIDGEIASAANRFVASHSDSVVDSIVTMRNGRAVILVKASDKNMYGGLLHGDSASKQASYIEPASLVGLNNRKMELIEKEKEEIHRILTMLSRSVAAIADEEISNIETCGILDAIFAKAQWGKLHDAVAAELTDQKEIEIIRAKHPLIDPKKVVANNYHLRDPKRILLITGPNTGGKTVSMKVIGLFVLMAYVGIPVTAESAVIPFFDNVFVDIGDDQSVVESLSSFSAHIKKQAEIIRSATENSLVLMDEVGSGTDPKEGESLAISILNYLRDVKATCVATTHYGRLKAYGKRHDDIMVASVQFDQEKLEPTYRFIEGLTGQSNAFEIAERYGLPKSIIKYASFLKEQAKSQEDVLIERLETQLNEATLKNDELNQKLAEVKTLQESLVKERNQLLREKDEWQKKAQAEVNQYIEEAQHKADEILAQMRNEQAKYHEVLNVRNQLKKIQPLEEVDDTNYDEITYHVGDTVELRSSNQVCEIIKIGRKEITVSLNGRTIYVKKKQIRPSSHVIPKTKTNTSVHIRSHNIYASMPLECNLIGMRVDEGIEKMKDYMDQAKIHGLKTFRIIHGDGTGKLRKAVHERLRSDKSVREFRLGMPQEGGTGATVVTLN</sequence>
<evidence type="ECO:0000256" key="3">
    <source>
        <dbReference type="ARBA" id="ARBA00022801"/>
    </source>
</evidence>
<protein>
    <recommendedName>
        <fullName evidence="7">Endonuclease MutS2</fullName>
        <ecNumber evidence="7">3.1.-.-</ecNumber>
    </recommendedName>
    <alternativeName>
        <fullName evidence="7">Ribosome-associated protein quality control-upstream factor</fullName>
        <shortName evidence="7">RQC-upstream factor</shortName>
        <shortName evidence="7">RqcU</shortName>
        <ecNumber evidence="7">3.6.4.-</ecNumber>
    </alternativeName>
</protein>
<dbReference type="AlphaFoldDB" id="A0A412PET6"/>
<dbReference type="SMART" id="SM00534">
    <property type="entry name" value="MUTSac"/>
    <property type="match status" value="1"/>
</dbReference>
<dbReference type="HAMAP" id="MF_00092">
    <property type="entry name" value="MutS2"/>
    <property type="match status" value="1"/>
</dbReference>
<proteinExistence type="inferred from homology"/>
<keyword evidence="6 7" id="KW-0238">DNA-binding</keyword>
<dbReference type="PROSITE" id="PS50828">
    <property type="entry name" value="SMR"/>
    <property type="match status" value="1"/>
</dbReference>
<feature type="coiled-coil region" evidence="8">
    <location>
        <begin position="505"/>
        <end position="593"/>
    </location>
</feature>
<dbReference type="InterPro" id="IPR027417">
    <property type="entry name" value="P-loop_NTPase"/>
</dbReference>
<reference evidence="10 11" key="1">
    <citation type="submission" date="2018-08" db="EMBL/GenBank/DDBJ databases">
        <title>A genome reference for cultivated species of the human gut microbiota.</title>
        <authorList>
            <person name="Zou Y."/>
            <person name="Xue W."/>
            <person name="Luo G."/>
        </authorList>
    </citation>
    <scope>NUCLEOTIDE SEQUENCE [LARGE SCALE GENOMIC DNA]</scope>
    <source>
        <strain evidence="10 11">AF18-46</strain>
    </source>
</reference>
<evidence type="ECO:0000256" key="2">
    <source>
        <dbReference type="ARBA" id="ARBA00022741"/>
    </source>
</evidence>
<dbReference type="EC" id="3.6.4.-" evidence="7"/>
<feature type="domain" description="Smr" evidence="9">
    <location>
        <begin position="695"/>
        <end position="770"/>
    </location>
</feature>
<keyword evidence="7" id="KW-0540">Nuclease</keyword>
<comment type="function">
    <text evidence="7">Acts as a ribosome collision sensor, splitting the ribosome into its 2 subunits. Detects stalled/collided 70S ribosomes which it binds and splits by an ATP-hydrolysis driven conformational change. Acts upstream of the ribosome quality control system (RQC), a ribosome-associated complex that mediates the extraction of incompletely synthesized nascent chains from stalled ribosomes and their subsequent degradation. Probably generates substrates for RQC.</text>
</comment>
<keyword evidence="4 7" id="KW-0067">ATP-binding</keyword>
<dbReference type="PROSITE" id="PS00486">
    <property type="entry name" value="DNA_MISMATCH_REPAIR_2"/>
    <property type="match status" value="1"/>
</dbReference>
<dbReference type="EMBL" id="QRWX01000002">
    <property type="protein sequence ID" value="RGT56145.1"/>
    <property type="molecule type" value="Genomic_DNA"/>
</dbReference>
<dbReference type="InterPro" id="IPR036187">
    <property type="entry name" value="DNA_mismatch_repair_MutS_sf"/>
</dbReference>
<dbReference type="GO" id="GO:0006298">
    <property type="term" value="P:mismatch repair"/>
    <property type="evidence" value="ECO:0007669"/>
    <property type="project" value="InterPro"/>
</dbReference>
<comment type="subunit">
    <text evidence="7">Homodimer. Binds to stalled ribosomes, contacting rRNA.</text>
</comment>
<dbReference type="GO" id="GO:0030983">
    <property type="term" value="F:mismatched DNA binding"/>
    <property type="evidence" value="ECO:0007669"/>
    <property type="project" value="InterPro"/>
</dbReference>
<evidence type="ECO:0000256" key="8">
    <source>
        <dbReference type="SAM" id="Coils"/>
    </source>
</evidence>
<dbReference type="InterPro" id="IPR000432">
    <property type="entry name" value="DNA_mismatch_repair_MutS_C"/>
</dbReference>
<comment type="similarity">
    <text evidence="7">Belongs to the DNA mismatch repair MutS family. MutS2 subfamily.</text>
</comment>
<dbReference type="GO" id="GO:0043023">
    <property type="term" value="F:ribosomal large subunit binding"/>
    <property type="evidence" value="ECO:0007669"/>
    <property type="project" value="UniProtKB-UniRule"/>
</dbReference>
<dbReference type="NCBIfam" id="TIGR01069">
    <property type="entry name" value="mutS2"/>
    <property type="match status" value="1"/>
</dbReference>
<dbReference type="GO" id="GO:0016887">
    <property type="term" value="F:ATP hydrolysis activity"/>
    <property type="evidence" value="ECO:0007669"/>
    <property type="project" value="InterPro"/>
</dbReference>
<dbReference type="GO" id="GO:0072344">
    <property type="term" value="P:rescue of stalled ribosome"/>
    <property type="evidence" value="ECO:0007669"/>
    <property type="project" value="UniProtKB-UniRule"/>
</dbReference>
<dbReference type="SUPFAM" id="SSF160443">
    <property type="entry name" value="SMR domain-like"/>
    <property type="match status" value="1"/>
</dbReference>
<dbReference type="Pfam" id="PF00488">
    <property type="entry name" value="MutS_V"/>
    <property type="match status" value="1"/>
</dbReference>
<dbReference type="InterPro" id="IPR002625">
    <property type="entry name" value="Smr_dom"/>
</dbReference>
<keyword evidence="8" id="KW-0175">Coiled coil</keyword>
<evidence type="ECO:0000313" key="11">
    <source>
        <dbReference type="Proteomes" id="UP000284731"/>
    </source>
</evidence>
<dbReference type="InterPro" id="IPR045076">
    <property type="entry name" value="MutS"/>
</dbReference>
<evidence type="ECO:0000256" key="4">
    <source>
        <dbReference type="ARBA" id="ARBA00022840"/>
    </source>
</evidence>
<organism evidence="10 11">
    <name type="scientific">Solobacterium moorei</name>
    <dbReference type="NCBI Taxonomy" id="102148"/>
    <lineage>
        <taxon>Bacteria</taxon>
        <taxon>Bacillati</taxon>
        <taxon>Bacillota</taxon>
        <taxon>Erysipelotrichia</taxon>
        <taxon>Erysipelotrichales</taxon>
        <taxon>Erysipelotrichaceae</taxon>
        <taxon>Solobacterium</taxon>
    </lineage>
</organism>
<dbReference type="Proteomes" id="UP000284731">
    <property type="component" value="Unassembled WGS sequence"/>
</dbReference>
<dbReference type="GO" id="GO:0005524">
    <property type="term" value="F:ATP binding"/>
    <property type="evidence" value="ECO:0007669"/>
    <property type="project" value="UniProtKB-UniRule"/>
</dbReference>